<evidence type="ECO:0000256" key="5">
    <source>
        <dbReference type="ARBA" id="ARBA00023239"/>
    </source>
</evidence>
<name>A0A382GFD3_9ZZZZ</name>
<dbReference type="PANTHER" id="PTHR12592">
    <property type="entry name" value="ATP-DEPENDENT (S)-NAD(P)H-HYDRATE DEHYDRATASE FAMILY MEMBER"/>
    <property type="match status" value="1"/>
</dbReference>
<dbReference type="InterPro" id="IPR029056">
    <property type="entry name" value="Ribokinase-like"/>
</dbReference>
<sequence>MRLNLKINSPSQWLYNFPWKKKKDHKYSRGKLIIIGSQVNMTGSTILSAEAALRVGVGSVKLVCSKKTLPIYSSKFPSVLKEEINNLNSFKKFVIREKKSIFLIGPGAGSNQLTKQKTKIILKNTKFAVLDADALTCFKKNPKELYKLINKNTIITPHIKEFHTIFPTINKKYSNYQKIIEAKKICKCNIVLKGSNTLICSSQGNIVLNKHTSNELAVIGSGDVLSGIISSLIGKNKLNNFLACCAAVWIHGDIAKKFGSGLIAEDIVKGIPNTLKKLKNGKFTRKRKR</sequence>
<evidence type="ECO:0000256" key="4">
    <source>
        <dbReference type="ARBA" id="ARBA00023027"/>
    </source>
</evidence>
<dbReference type="EMBL" id="UINC01055253">
    <property type="protein sequence ID" value="SVB73908.1"/>
    <property type="molecule type" value="Genomic_DNA"/>
</dbReference>
<protein>
    <recommendedName>
        <fullName evidence="6">YjeF C-terminal domain-containing protein</fullName>
    </recommendedName>
</protein>
<keyword evidence="5" id="KW-0456">Lyase</keyword>
<keyword evidence="3" id="KW-0521">NADP</keyword>
<evidence type="ECO:0000259" key="6">
    <source>
        <dbReference type="PROSITE" id="PS51383"/>
    </source>
</evidence>
<dbReference type="Gene3D" id="3.40.1190.20">
    <property type="match status" value="1"/>
</dbReference>
<keyword evidence="2" id="KW-0067">ATP-binding</keyword>
<dbReference type="Pfam" id="PF01256">
    <property type="entry name" value="Carb_kinase"/>
    <property type="match status" value="1"/>
</dbReference>
<gene>
    <name evidence="7" type="ORF">METZ01_LOCUS226762</name>
</gene>
<accession>A0A382GFD3</accession>
<keyword evidence="1" id="KW-0547">Nucleotide-binding</keyword>
<dbReference type="InterPro" id="IPR000631">
    <property type="entry name" value="CARKD"/>
</dbReference>
<evidence type="ECO:0000256" key="1">
    <source>
        <dbReference type="ARBA" id="ARBA00022741"/>
    </source>
</evidence>
<dbReference type="GO" id="GO:0110051">
    <property type="term" value="P:metabolite repair"/>
    <property type="evidence" value="ECO:0007669"/>
    <property type="project" value="TreeGrafter"/>
</dbReference>
<reference evidence="7" key="1">
    <citation type="submission" date="2018-05" db="EMBL/GenBank/DDBJ databases">
        <authorList>
            <person name="Lanie J.A."/>
            <person name="Ng W.-L."/>
            <person name="Kazmierczak K.M."/>
            <person name="Andrzejewski T.M."/>
            <person name="Davidsen T.M."/>
            <person name="Wayne K.J."/>
            <person name="Tettelin H."/>
            <person name="Glass J.I."/>
            <person name="Rusch D."/>
            <person name="Podicherti R."/>
            <person name="Tsui H.-C.T."/>
            <person name="Winkler M.E."/>
        </authorList>
    </citation>
    <scope>NUCLEOTIDE SEQUENCE</scope>
</reference>
<dbReference type="CDD" id="cd01171">
    <property type="entry name" value="YXKO-related"/>
    <property type="match status" value="1"/>
</dbReference>
<dbReference type="PROSITE" id="PS51383">
    <property type="entry name" value="YJEF_C_3"/>
    <property type="match status" value="1"/>
</dbReference>
<dbReference type="PANTHER" id="PTHR12592:SF0">
    <property type="entry name" value="ATP-DEPENDENT (S)-NAD(P)H-HYDRATE DEHYDRATASE"/>
    <property type="match status" value="1"/>
</dbReference>
<dbReference type="SUPFAM" id="SSF53613">
    <property type="entry name" value="Ribokinase-like"/>
    <property type="match status" value="1"/>
</dbReference>
<evidence type="ECO:0000313" key="7">
    <source>
        <dbReference type="EMBL" id="SVB73908.1"/>
    </source>
</evidence>
<dbReference type="GO" id="GO:0052855">
    <property type="term" value="F:ADP-dependent NAD(P)H-hydrate dehydratase activity"/>
    <property type="evidence" value="ECO:0007669"/>
    <property type="project" value="TreeGrafter"/>
</dbReference>
<dbReference type="GO" id="GO:0005524">
    <property type="term" value="F:ATP binding"/>
    <property type="evidence" value="ECO:0007669"/>
    <property type="project" value="UniProtKB-KW"/>
</dbReference>
<dbReference type="NCBIfam" id="TIGR00196">
    <property type="entry name" value="yjeF_cterm"/>
    <property type="match status" value="1"/>
</dbReference>
<dbReference type="AlphaFoldDB" id="A0A382GFD3"/>
<keyword evidence="4" id="KW-0520">NAD</keyword>
<evidence type="ECO:0000256" key="3">
    <source>
        <dbReference type="ARBA" id="ARBA00022857"/>
    </source>
</evidence>
<feature type="domain" description="YjeF C-terminal" evidence="6">
    <location>
        <begin position="9"/>
        <end position="278"/>
    </location>
</feature>
<dbReference type="HAMAP" id="MF_01965">
    <property type="entry name" value="NADHX_dehydratase"/>
    <property type="match status" value="1"/>
</dbReference>
<organism evidence="7">
    <name type="scientific">marine metagenome</name>
    <dbReference type="NCBI Taxonomy" id="408172"/>
    <lineage>
        <taxon>unclassified sequences</taxon>
        <taxon>metagenomes</taxon>
        <taxon>ecological metagenomes</taxon>
    </lineage>
</organism>
<evidence type="ECO:0000256" key="2">
    <source>
        <dbReference type="ARBA" id="ARBA00022840"/>
    </source>
</evidence>
<proteinExistence type="inferred from homology"/>
<dbReference type="GO" id="GO:0052856">
    <property type="term" value="F:NAD(P)HX epimerase activity"/>
    <property type="evidence" value="ECO:0007669"/>
    <property type="project" value="TreeGrafter"/>
</dbReference>